<evidence type="ECO:0000313" key="1">
    <source>
        <dbReference type="EMBL" id="GAT34888.1"/>
    </source>
</evidence>
<evidence type="ECO:0008006" key="3">
    <source>
        <dbReference type="Google" id="ProtNLM"/>
    </source>
</evidence>
<proteinExistence type="predicted"/>
<reference evidence="2" key="1">
    <citation type="journal article" date="2017" name="Genome Announc.">
        <title>Draft Genome Sequence of Terrimicrobium sacchariphilum NM-5T, a Facultative Anaerobic Soil Bacterium of the Class Spartobacteria.</title>
        <authorList>
            <person name="Qiu Y.L."/>
            <person name="Tourlousse D.M."/>
            <person name="Matsuura N."/>
            <person name="Ohashi A."/>
            <person name="Sekiguchi Y."/>
        </authorList>
    </citation>
    <scope>NUCLEOTIDE SEQUENCE [LARGE SCALE GENOMIC DNA]</scope>
    <source>
        <strain evidence="2">NM-5</strain>
    </source>
</reference>
<dbReference type="AlphaFoldDB" id="A0A146GEH5"/>
<evidence type="ECO:0000313" key="2">
    <source>
        <dbReference type="Proteomes" id="UP000076023"/>
    </source>
</evidence>
<organism evidence="1 2">
    <name type="scientific">Terrimicrobium sacchariphilum</name>
    <dbReference type="NCBI Taxonomy" id="690879"/>
    <lineage>
        <taxon>Bacteria</taxon>
        <taxon>Pseudomonadati</taxon>
        <taxon>Verrucomicrobiota</taxon>
        <taxon>Terrimicrobiia</taxon>
        <taxon>Terrimicrobiales</taxon>
        <taxon>Terrimicrobiaceae</taxon>
        <taxon>Terrimicrobium</taxon>
    </lineage>
</organism>
<dbReference type="STRING" id="690879.TSACC_23322"/>
<dbReference type="InParanoid" id="A0A146GEH5"/>
<dbReference type="EMBL" id="BDCO01000002">
    <property type="protein sequence ID" value="GAT34888.1"/>
    <property type="molecule type" value="Genomic_DNA"/>
</dbReference>
<protein>
    <recommendedName>
        <fullName evidence="3">Lipoprotein</fullName>
    </recommendedName>
</protein>
<accession>A0A146GEH5</accession>
<gene>
    <name evidence="1" type="ORF">TSACC_23322</name>
</gene>
<dbReference type="Proteomes" id="UP000076023">
    <property type="component" value="Unassembled WGS sequence"/>
</dbReference>
<sequence>MGAKRVNRCAMRWFQLGIAGLGISIFAGCASTSAKVSRQDPFEAQLLGLEQQALNKRIPQVLAEQEARLARLPDYYLPQPDLQATPDVITPVSSEVAASRRQAGPIGRVSN</sequence>
<comment type="caution">
    <text evidence="1">The sequence shown here is derived from an EMBL/GenBank/DDBJ whole genome shotgun (WGS) entry which is preliminary data.</text>
</comment>
<name>A0A146GEH5_TERSA</name>
<keyword evidence="2" id="KW-1185">Reference proteome</keyword>
<dbReference type="PROSITE" id="PS51257">
    <property type="entry name" value="PROKAR_LIPOPROTEIN"/>
    <property type="match status" value="1"/>
</dbReference>